<reference evidence="2 3" key="1">
    <citation type="journal article" date="2019" name="Int. J. Syst. Evol. Microbiol.">
        <title>The Global Catalogue of Microorganisms (GCM) 10K type strain sequencing project: providing services to taxonomists for standard genome sequencing and annotation.</title>
        <authorList>
            <consortium name="The Broad Institute Genomics Platform"/>
            <consortium name="The Broad Institute Genome Sequencing Center for Infectious Disease"/>
            <person name="Wu L."/>
            <person name="Ma J."/>
        </authorList>
    </citation>
    <scope>NUCLEOTIDE SEQUENCE [LARGE SCALE GENOMIC DNA]</scope>
    <source>
        <strain evidence="2 3">JCM 7356</strain>
    </source>
</reference>
<dbReference type="PANTHER" id="PTHR42951:SF17">
    <property type="entry name" value="METALLO-BETA-LACTAMASE DOMAIN-CONTAINING PROTEIN"/>
    <property type="match status" value="1"/>
</dbReference>
<dbReference type="SMART" id="SM00849">
    <property type="entry name" value="Lactamase_B"/>
    <property type="match status" value="1"/>
</dbReference>
<evidence type="ECO:0000313" key="2">
    <source>
        <dbReference type="EMBL" id="GAA2272425.1"/>
    </source>
</evidence>
<accession>A0ABN3EV52</accession>
<dbReference type="SUPFAM" id="SSF56281">
    <property type="entry name" value="Metallo-hydrolase/oxidoreductase"/>
    <property type="match status" value="1"/>
</dbReference>
<dbReference type="PANTHER" id="PTHR42951">
    <property type="entry name" value="METALLO-BETA-LACTAMASE DOMAIN-CONTAINING"/>
    <property type="match status" value="1"/>
</dbReference>
<dbReference type="CDD" id="cd07721">
    <property type="entry name" value="yflN-like_MBL-fold"/>
    <property type="match status" value="1"/>
</dbReference>
<sequence>MIPMAAPSTSTPTVHRLGDHLVNFYLVDTGPALVLVDAGLPAHWDGLLGTLRDLGRPVTDIAAVLITHGHPDHVGLAERVRAASGAEVSVHESDAPILAEPRQLNKVWHPERSLLGYAVRRPSGLRAPLHLARGGALRTPAVRELRTFSDDCQLTVPGSPLAVLTPGHTHGSTSYLFPDASIAFTGDALVTHDAVAGRIGPCVICRAFTQDSRSALASLDKIAEHDIDLVLPGHGEPWTDGLAMAARQAVSNGIR</sequence>
<dbReference type="InterPro" id="IPR001279">
    <property type="entry name" value="Metallo-B-lactamas"/>
</dbReference>
<comment type="caution">
    <text evidence="2">The sequence shown here is derived from an EMBL/GenBank/DDBJ whole genome shotgun (WGS) entry which is preliminary data.</text>
</comment>
<gene>
    <name evidence="2" type="ORF">GCM10010430_67990</name>
</gene>
<proteinExistence type="predicted"/>
<dbReference type="EMBL" id="BAAATR010000045">
    <property type="protein sequence ID" value="GAA2272425.1"/>
    <property type="molecule type" value="Genomic_DNA"/>
</dbReference>
<name>A0ABN3EV52_9ACTN</name>
<keyword evidence="3" id="KW-1185">Reference proteome</keyword>
<dbReference type="Pfam" id="PF00753">
    <property type="entry name" value="Lactamase_B"/>
    <property type="match status" value="1"/>
</dbReference>
<dbReference type="Proteomes" id="UP001500305">
    <property type="component" value="Unassembled WGS sequence"/>
</dbReference>
<evidence type="ECO:0000259" key="1">
    <source>
        <dbReference type="SMART" id="SM00849"/>
    </source>
</evidence>
<dbReference type="InterPro" id="IPR050855">
    <property type="entry name" value="NDM-1-like"/>
</dbReference>
<organism evidence="2 3">
    <name type="scientific">Kitasatospora cystarginea</name>
    <dbReference type="NCBI Taxonomy" id="58350"/>
    <lineage>
        <taxon>Bacteria</taxon>
        <taxon>Bacillati</taxon>
        <taxon>Actinomycetota</taxon>
        <taxon>Actinomycetes</taxon>
        <taxon>Kitasatosporales</taxon>
        <taxon>Streptomycetaceae</taxon>
        <taxon>Kitasatospora</taxon>
    </lineage>
</organism>
<dbReference type="InterPro" id="IPR036866">
    <property type="entry name" value="RibonucZ/Hydroxyglut_hydro"/>
</dbReference>
<dbReference type="Gene3D" id="3.60.15.10">
    <property type="entry name" value="Ribonuclease Z/Hydroxyacylglutathione hydrolase-like"/>
    <property type="match status" value="1"/>
</dbReference>
<evidence type="ECO:0000313" key="3">
    <source>
        <dbReference type="Proteomes" id="UP001500305"/>
    </source>
</evidence>
<protein>
    <submittedName>
        <fullName evidence="2">MBL fold metallo-hydrolase</fullName>
    </submittedName>
</protein>
<feature type="domain" description="Metallo-beta-lactamase" evidence="1">
    <location>
        <begin position="21"/>
        <end position="234"/>
    </location>
</feature>